<dbReference type="GO" id="GO:0007059">
    <property type="term" value="P:chromosome segregation"/>
    <property type="evidence" value="ECO:0007669"/>
    <property type="project" value="UniProtKB-UniRule"/>
</dbReference>
<dbReference type="CDD" id="cd16928">
    <property type="entry name" value="HATPase_GyrB-like"/>
    <property type="match status" value="1"/>
</dbReference>
<dbReference type="RefSeq" id="WP_058466034.1">
    <property type="nucleotide sequence ID" value="NZ_CAAAHQ010000054.1"/>
</dbReference>
<keyword evidence="14" id="KW-1185">Reference proteome</keyword>
<dbReference type="CDD" id="cd00822">
    <property type="entry name" value="TopoII_Trans_DNA_gyrase"/>
    <property type="match status" value="1"/>
</dbReference>
<keyword evidence="3" id="KW-0479">Metal-binding</keyword>
<comment type="catalytic activity">
    <reaction evidence="1 10">
        <text>ATP-dependent breakage, passage and rejoining of double-stranded DNA.</text>
        <dbReference type="EC" id="5.6.2.2"/>
    </reaction>
</comment>
<evidence type="ECO:0000259" key="11">
    <source>
        <dbReference type="PROSITE" id="PS50880"/>
    </source>
</evidence>
<keyword evidence="6" id="KW-0460">Magnesium</keyword>
<evidence type="ECO:0000256" key="5">
    <source>
        <dbReference type="ARBA" id="ARBA00022840"/>
    </source>
</evidence>
<dbReference type="FunFam" id="3.30.565.10:FF:000002">
    <property type="entry name" value="DNA gyrase subunit B"/>
    <property type="match status" value="1"/>
</dbReference>
<evidence type="ECO:0000256" key="2">
    <source>
        <dbReference type="ARBA" id="ARBA00001946"/>
    </source>
</evidence>
<evidence type="ECO:0000313" key="15">
    <source>
        <dbReference type="Proteomes" id="UP000255316"/>
    </source>
</evidence>
<dbReference type="Gene3D" id="3.40.50.670">
    <property type="match status" value="1"/>
</dbReference>
<dbReference type="Gene3D" id="3.30.230.10">
    <property type="match status" value="1"/>
</dbReference>
<dbReference type="SUPFAM" id="SSF55874">
    <property type="entry name" value="ATPase domain of HSP90 chaperone/DNA topoisomerase II/histidine kinase"/>
    <property type="match status" value="1"/>
</dbReference>
<dbReference type="GO" id="GO:0005524">
    <property type="term" value="F:ATP binding"/>
    <property type="evidence" value="ECO:0007669"/>
    <property type="project" value="UniProtKB-UniRule"/>
</dbReference>
<dbReference type="Pfam" id="PF02518">
    <property type="entry name" value="HATPase_c"/>
    <property type="match status" value="1"/>
</dbReference>
<keyword evidence="4 10" id="KW-0547">Nucleotide-binding</keyword>
<dbReference type="PANTHER" id="PTHR45866">
    <property type="entry name" value="DNA GYRASE/TOPOISOMERASE SUBUNIT B"/>
    <property type="match status" value="1"/>
</dbReference>
<dbReference type="InterPro" id="IPR002288">
    <property type="entry name" value="DNA_gyrase_B_C"/>
</dbReference>
<keyword evidence="9 10" id="KW-0413">Isomerase</keyword>
<accession>A0A378ILT7</accession>
<name>A0A378ILT7_9GAMM</name>
<feature type="site" description="Interaction with DNA" evidence="10">
    <location>
        <position position="614"/>
    </location>
</feature>
<dbReference type="PRINTS" id="PR00418">
    <property type="entry name" value="TPI2FAMILY"/>
</dbReference>
<comment type="similarity">
    <text evidence="10">Belongs to the type II topoisomerase family. ParE type 1 subfamily.</text>
</comment>
<dbReference type="Pfam" id="PF00204">
    <property type="entry name" value="DNA_gyraseB"/>
    <property type="match status" value="1"/>
</dbReference>
<dbReference type="Proteomes" id="UP000054854">
    <property type="component" value="Unassembled WGS sequence"/>
</dbReference>
<feature type="binding site" evidence="10">
    <location>
        <position position="5"/>
    </location>
    <ligand>
        <name>ATP</name>
        <dbReference type="ChEBI" id="CHEBI:30616"/>
    </ligand>
</feature>
<dbReference type="PRINTS" id="PR01098">
    <property type="entry name" value="TOPISMRASE4B"/>
</dbReference>
<dbReference type="InterPro" id="IPR014721">
    <property type="entry name" value="Ribsml_uS5_D2-typ_fold_subgr"/>
</dbReference>
<evidence type="ECO:0000256" key="8">
    <source>
        <dbReference type="ARBA" id="ARBA00023125"/>
    </source>
</evidence>
<dbReference type="GO" id="GO:0006265">
    <property type="term" value="P:DNA topological change"/>
    <property type="evidence" value="ECO:0007669"/>
    <property type="project" value="UniProtKB-UniRule"/>
</dbReference>
<dbReference type="HAMAP" id="MF_00938">
    <property type="entry name" value="ParE_type1"/>
    <property type="match status" value="1"/>
</dbReference>
<dbReference type="InterPro" id="IPR001241">
    <property type="entry name" value="Topo_IIA"/>
</dbReference>
<dbReference type="EMBL" id="UGNX01000001">
    <property type="protein sequence ID" value="STX36116.1"/>
    <property type="molecule type" value="Genomic_DNA"/>
</dbReference>
<dbReference type="InterPro" id="IPR006171">
    <property type="entry name" value="TOPRIM_dom"/>
</dbReference>
<dbReference type="InterPro" id="IPR005737">
    <property type="entry name" value="TopoIV_B_Gneg"/>
</dbReference>
<feature type="domain" description="Toprim" evidence="11">
    <location>
        <begin position="412"/>
        <end position="525"/>
    </location>
</feature>
<dbReference type="FunFam" id="3.40.50.670:FF:000003">
    <property type="entry name" value="DNA topoisomerase 4 subunit B"/>
    <property type="match status" value="1"/>
</dbReference>
<feature type="binding site" evidence="10">
    <location>
        <position position="69"/>
    </location>
    <ligand>
        <name>ATP</name>
        <dbReference type="ChEBI" id="CHEBI:30616"/>
    </ligand>
</feature>
<comment type="cofactor">
    <cofactor evidence="2">
        <name>Mg(2+)</name>
        <dbReference type="ChEBI" id="CHEBI:18420"/>
    </cofactor>
</comment>
<comment type="subunit">
    <text evidence="10">Heterotetramer composed of ParC and ParE.</text>
</comment>
<feature type="site" description="Interaction with DNA" evidence="10">
    <location>
        <position position="446"/>
    </location>
</feature>
<sequence length="627" mass="69488">MSENYTAQAIEVLSGLEPVQRRPGMYTDTTRPNHLAQEVIDNSVDEVLAGFASHIRVTLHEDGSIEVEDDGRGMPVDLHPQLGLSGVEVIMTRLHAGGKFSDKNYSFSGGLHGVGVSVVNALSERLDVTIKRSGLIYQMSFANGDKLCELNETGLTKKRDTGTTIRFWPNSKYFDTTRISVKHLMHVLRAKAVLCTGLSMTFINKVNNEEMHWCYEQGLIDYLNQSLPDGDYLPEEPFIGAFKSDEATVDWALVWSNTANTGFNESYVNLIPTVQGGTHVNGLRSGLFDAMAEFCELRNLLPRGVKLTADDLWEPCQYVLSVKMKEPQFAGQTKERLSSRQISAFVSNVVKDAFALWLNQHRNQGEAIAALTIERAQKRLKQAKQVARKRVSQGPALPGKLADCLQTDLSQAELFLVEGDSAGGSAKQARNKDFQAILPLRGKILNTWEVDSSQVLASQEIHDISVAIGVDPGSADLSGLRYGKLCILADADSDGAHIATLICALFLRHFKPLVQAGHVFVAMPPLYRIDAGKEVYYALDDEEKNRILNHLTQTTRAKANVQRFKGLGEMNPIQLRETTMDPNTRRLVQLTLDDEGDAEAIMDMMLNKKRAGDRKVWLETKGNLAEV</sequence>
<keyword evidence="8 10" id="KW-0238">DNA-binding</keyword>
<dbReference type="Proteomes" id="UP000255316">
    <property type="component" value="Unassembled WGS sequence"/>
</dbReference>
<comment type="function">
    <text evidence="10">Topoisomerase IV is essential for chromosome segregation. It relaxes supercoiled DNA. Performs the decatenation events required during the replication of a circular DNA molecule.</text>
</comment>
<dbReference type="InterPro" id="IPR013506">
    <property type="entry name" value="Topo_IIA_bsu_dom2"/>
</dbReference>
<evidence type="ECO:0000256" key="1">
    <source>
        <dbReference type="ARBA" id="ARBA00000185"/>
    </source>
</evidence>
<gene>
    <name evidence="10 13" type="primary">parE</name>
    <name evidence="12" type="ORF">Lcin_2916</name>
    <name evidence="13" type="ORF">NCTC12438_02746</name>
</gene>
<organism evidence="13 15">
    <name type="scientific">Legionella cincinnatiensis</name>
    <dbReference type="NCBI Taxonomy" id="28085"/>
    <lineage>
        <taxon>Bacteria</taxon>
        <taxon>Pseudomonadati</taxon>
        <taxon>Pseudomonadota</taxon>
        <taxon>Gammaproteobacteria</taxon>
        <taxon>Legionellales</taxon>
        <taxon>Legionellaceae</taxon>
        <taxon>Legionella</taxon>
    </lineage>
</organism>
<dbReference type="AlphaFoldDB" id="A0A378ILT7"/>
<dbReference type="InterPro" id="IPR036890">
    <property type="entry name" value="HATPase_C_sf"/>
</dbReference>
<dbReference type="SMART" id="SM00387">
    <property type="entry name" value="HATPase_c"/>
    <property type="match status" value="1"/>
</dbReference>
<feature type="binding site" evidence="10">
    <location>
        <begin position="110"/>
        <end position="116"/>
    </location>
    <ligand>
        <name>ATP</name>
        <dbReference type="ChEBI" id="CHEBI:30616"/>
    </ligand>
</feature>
<dbReference type="InterPro" id="IPR020568">
    <property type="entry name" value="Ribosomal_Su5_D2-typ_SF"/>
</dbReference>
<dbReference type="PROSITE" id="PS00177">
    <property type="entry name" value="TOPOISOMERASE_II"/>
    <property type="match status" value="1"/>
</dbReference>
<keyword evidence="7 10" id="KW-0799">Topoisomerase</keyword>
<dbReference type="PANTHER" id="PTHR45866:SF4">
    <property type="entry name" value="DNA TOPOISOMERASE 4 SUBUNIT B"/>
    <property type="match status" value="1"/>
</dbReference>
<evidence type="ECO:0000256" key="10">
    <source>
        <dbReference type="HAMAP-Rule" id="MF_00938"/>
    </source>
</evidence>
<feature type="binding site" evidence="10">
    <location>
        <position position="42"/>
    </location>
    <ligand>
        <name>ATP</name>
        <dbReference type="ChEBI" id="CHEBI:30616"/>
    </ligand>
</feature>
<dbReference type="InterPro" id="IPR003594">
    <property type="entry name" value="HATPase_dom"/>
</dbReference>
<evidence type="ECO:0000256" key="3">
    <source>
        <dbReference type="ARBA" id="ARBA00022723"/>
    </source>
</evidence>
<dbReference type="Pfam" id="PF01751">
    <property type="entry name" value="Toprim"/>
    <property type="match status" value="1"/>
</dbReference>
<dbReference type="Gene3D" id="3.30.565.10">
    <property type="entry name" value="Histidine kinase-like ATPase, C-terminal domain"/>
    <property type="match status" value="1"/>
</dbReference>
<evidence type="ECO:0000256" key="4">
    <source>
        <dbReference type="ARBA" id="ARBA00022741"/>
    </source>
</evidence>
<evidence type="ECO:0000256" key="6">
    <source>
        <dbReference type="ARBA" id="ARBA00022842"/>
    </source>
</evidence>
<dbReference type="SMART" id="SM00433">
    <property type="entry name" value="TOP2c"/>
    <property type="match status" value="1"/>
</dbReference>
<protein>
    <recommendedName>
        <fullName evidence="10">DNA topoisomerase 4 subunit B</fullName>
        <ecNumber evidence="10">5.6.2.2</ecNumber>
    </recommendedName>
    <alternativeName>
        <fullName evidence="10">Topoisomerase IV subunit B</fullName>
    </alternativeName>
</protein>
<evidence type="ECO:0000313" key="14">
    <source>
        <dbReference type="Proteomes" id="UP000054854"/>
    </source>
</evidence>
<reference evidence="13 15" key="2">
    <citation type="submission" date="2018-06" db="EMBL/GenBank/DDBJ databases">
        <authorList>
            <consortium name="Pathogen Informatics"/>
            <person name="Doyle S."/>
        </authorList>
    </citation>
    <scope>NUCLEOTIDE SEQUENCE [LARGE SCALE GENOMIC DNA]</scope>
    <source>
        <strain evidence="13 15">NCTC12438</strain>
    </source>
</reference>
<dbReference type="InterPro" id="IPR018522">
    <property type="entry name" value="TopoIIA_CS"/>
</dbReference>
<feature type="site" description="Interaction with DNA" evidence="10">
    <location>
        <position position="497"/>
    </location>
</feature>
<dbReference type="Pfam" id="PF00986">
    <property type="entry name" value="DNA_gyraseB_C"/>
    <property type="match status" value="1"/>
</dbReference>
<keyword evidence="5 10" id="KW-0067">ATP-binding</keyword>
<dbReference type="NCBIfam" id="TIGR01055">
    <property type="entry name" value="parE_Gneg"/>
    <property type="match status" value="1"/>
</dbReference>
<dbReference type="OrthoDB" id="9802808at2"/>
<dbReference type="GO" id="GO:0003677">
    <property type="term" value="F:DNA binding"/>
    <property type="evidence" value="ECO:0007669"/>
    <property type="project" value="UniProtKB-UniRule"/>
</dbReference>
<dbReference type="GO" id="GO:0046872">
    <property type="term" value="F:metal ion binding"/>
    <property type="evidence" value="ECO:0007669"/>
    <property type="project" value="UniProtKB-KW"/>
</dbReference>
<dbReference type="InterPro" id="IPR013759">
    <property type="entry name" value="Topo_IIA_B_C"/>
</dbReference>
<dbReference type="InterPro" id="IPR013760">
    <property type="entry name" value="Topo_IIA-like_dom_sf"/>
</dbReference>
<dbReference type="SUPFAM" id="SSF56719">
    <property type="entry name" value="Type II DNA topoisomerase"/>
    <property type="match status" value="1"/>
</dbReference>
<dbReference type="SUPFAM" id="SSF54211">
    <property type="entry name" value="Ribosomal protein S5 domain 2-like"/>
    <property type="match status" value="1"/>
</dbReference>
<dbReference type="GO" id="GO:0003918">
    <property type="term" value="F:DNA topoisomerase type II (double strand cut, ATP-hydrolyzing) activity"/>
    <property type="evidence" value="ECO:0007669"/>
    <property type="project" value="UniProtKB-UniRule"/>
</dbReference>
<dbReference type="STRING" id="28085.Lcin_2916"/>
<dbReference type="EMBL" id="LNXX01000047">
    <property type="protein sequence ID" value="KTC81846.1"/>
    <property type="molecule type" value="Genomic_DNA"/>
</dbReference>
<dbReference type="EC" id="5.6.2.2" evidence="10"/>
<evidence type="ECO:0000256" key="9">
    <source>
        <dbReference type="ARBA" id="ARBA00023235"/>
    </source>
</evidence>
<proteinExistence type="inferred from homology"/>
<evidence type="ECO:0000256" key="7">
    <source>
        <dbReference type="ARBA" id="ARBA00023029"/>
    </source>
</evidence>
<reference evidence="12 14" key="1">
    <citation type="submission" date="2015-11" db="EMBL/GenBank/DDBJ databases">
        <title>Genomic analysis of 38 Legionella species identifies large and diverse effector repertoires.</title>
        <authorList>
            <person name="Burstein D."/>
            <person name="Amaro F."/>
            <person name="Zusman T."/>
            <person name="Lifshitz Z."/>
            <person name="Cohen O."/>
            <person name="Gilbert J.A."/>
            <person name="Pupko T."/>
            <person name="Shuman H.A."/>
            <person name="Segal G."/>
        </authorList>
    </citation>
    <scope>NUCLEOTIDE SEQUENCE [LARGE SCALE GENOMIC DNA]</scope>
    <source>
        <strain evidence="12 14">CDC#72-OH-14</strain>
    </source>
</reference>
<evidence type="ECO:0000313" key="12">
    <source>
        <dbReference type="EMBL" id="KTC81846.1"/>
    </source>
</evidence>
<feature type="binding site" evidence="10">
    <location>
        <position position="334"/>
    </location>
    <ligand>
        <name>ATP</name>
        <dbReference type="ChEBI" id="CHEBI:30616"/>
    </ligand>
</feature>
<dbReference type="PROSITE" id="PS50880">
    <property type="entry name" value="TOPRIM"/>
    <property type="match status" value="1"/>
</dbReference>
<dbReference type="GO" id="GO:0005694">
    <property type="term" value="C:chromosome"/>
    <property type="evidence" value="ECO:0007669"/>
    <property type="project" value="InterPro"/>
</dbReference>
<evidence type="ECO:0000313" key="13">
    <source>
        <dbReference type="EMBL" id="STX36116.1"/>
    </source>
</evidence>